<sequence length="107" mass="12945">MNPLHGEWYESSHQLKQRLTNYVIHTRFSIIFSECDTVKLVSIRGLRNDTVYCPFRVNFKIINLMHPNWLARHFAKDLMRKPNLKCKETQSLIRNKFHCEVYWSKAY</sequence>
<dbReference type="EMBL" id="NBSK02000008">
    <property type="protein sequence ID" value="KAJ0194299.1"/>
    <property type="molecule type" value="Genomic_DNA"/>
</dbReference>
<gene>
    <name evidence="1" type="ORF">LSAT_V11C800433450</name>
</gene>
<evidence type="ECO:0000313" key="1">
    <source>
        <dbReference type="EMBL" id="KAJ0194299.1"/>
    </source>
</evidence>
<name>A0A9R1X113_LACSA</name>
<comment type="caution">
    <text evidence="1">The sequence shown here is derived from an EMBL/GenBank/DDBJ whole genome shotgun (WGS) entry which is preliminary data.</text>
</comment>
<reference evidence="1 2" key="1">
    <citation type="journal article" date="2017" name="Nat. Commun.">
        <title>Genome assembly with in vitro proximity ligation data and whole-genome triplication in lettuce.</title>
        <authorList>
            <person name="Reyes-Chin-Wo S."/>
            <person name="Wang Z."/>
            <person name="Yang X."/>
            <person name="Kozik A."/>
            <person name="Arikit S."/>
            <person name="Song C."/>
            <person name="Xia L."/>
            <person name="Froenicke L."/>
            <person name="Lavelle D.O."/>
            <person name="Truco M.J."/>
            <person name="Xia R."/>
            <person name="Zhu S."/>
            <person name="Xu C."/>
            <person name="Xu H."/>
            <person name="Xu X."/>
            <person name="Cox K."/>
            <person name="Korf I."/>
            <person name="Meyers B.C."/>
            <person name="Michelmore R.W."/>
        </authorList>
    </citation>
    <scope>NUCLEOTIDE SEQUENCE [LARGE SCALE GENOMIC DNA]</scope>
    <source>
        <strain evidence="2">cv. Salinas</strain>
        <tissue evidence="1">Seedlings</tissue>
    </source>
</reference>
<dbReference type="Proteomes" id="UP000235145">
    <property type="component" value="Unassembled WGS sequence"/>
</dbReference>
<evidence type="ECO:0000313" key="2">
    <source>
        <dbReference type="Proteomes" id="UP000235145"/>
    </source>
</evidence>
<keyword evidence="2" id="KW-1185">Reference proteome</keyword>
<protein>
    <submittedName>
        <fullName evidence="1">Uncharacterized protein</fullName>
    </submittedName>
</protein>
<organism evidence="1 2">
    <name type="scientific">Lactuca sativa</name>
    <name type="common">Garden lettuce</name>
    <dbReference type="NCBI Taxonomy" id="4236"/>
    <lineage>
        <taxon>Eukaryota</taxon>
        <taxon>Viridiplantae</taxon>
        <taxon>Streptophyta</taxon>
        <taxon>Embryophyta</taxon>
        <taxon>Tracheophyta</taxon>
        <taxon>Spermatophyta</taxon>
        <taxon>Magnoliopsida</taxon>
        <taxon>eudicotyledons</taxon>
        <taxon>Gunneridae</taxon>
        <taxon>Pentapetalae</taxon>
        <taxon>asterids</taxon>
        <taxon>campanulids</taxon>
        <taxon>Asterales</taxon>
        <taxon>Asteraceae</taxon>
        <taxon>Cichorioideae</taxon>
        <taxon>Cichorieae</taxon>
        <taxon>Lactucinae</taxon>
        <taxon>Lactuca</taxon>
    </lineage>
</organism>
<dbReference type="AlphaFoldDB" id="A0A9R1X113"/>
<accession>A0A9R1X113</accession>
<proteinExistence type="predicted"/>